<gene>
    <name evidence="6" type="ORF">METZ01_LOCUS190811</name>
</gene>
<dbReference type="HAMAP" id="MF_01369_B">
    <property type="entry name" value="Ribosomal_uL23_B"/>
    <property type="match status" value="1"/>
</dbReference>
<organism evidence="6">
    <name type="scientific">marine metagenome</name>
    <dbReference type="NCBI Taxonomy" id="408172"/>
    <lineage>
        <taxon>unclassified sequences</taxon>
        <taxon>metagenomes</taxon>
        <taxon>ecological metagenomes</taxon>
    </lineage>
</organism>
<dbReference type="InterPro" id="IPR001014">
    <property type="entry name" value="Ribosomal_uL23_CS"/>
</dbReference>
<evidence type="ECO:0000256" key="5">
    <source>
        <dbReference type="ARBA" id="ARBA00023274"/>
    </source>
</evidence>
<keyword evidence="2" id="KW-0699">rRNA-binding</keyword>
<keyword evidence="5" id="KW-0687">Ribonucleoprotein</keyword>
<keyword evidence="4" id="KW-0689">Ribosomal protein</keyword>
<dbReference type="InterPro" id="IPR012678">
    <property type="entry name" value="Ribosomal_uL23/eL15/eS24_sf"/>
</dbReference>
<name>A0A382DK14_9ZZZZ</name>
<evidence type="ECO:0000313" key="6">
    <source>
        <dbReference type="EMBL" id="SVB37957.1"/>
    </source>
</evidence>
<evidence type="ECO:0000256" key="1">
    <source>
        <dbReference type="ARBA" id="ARBA00006700"/>
    </source>
</evidence>
<dbReference type="InterPro" id="IPR012677">
    <property type="entry name" value="Nucleotide-bd_a/b_plait_sf"/>
</dbReference>
<dbReference type="SUPFAM" id="SSF54189">
    <property type="entry name" value="Ribosomal proteins S24e, L23 and L15e"/>
    <property type="match status" value="1"/>
</dbReference>
<dbReference type="NCBIfam" id="NF004363">
    <property type="entry name" value="PRK05738.2-4"/>
    <property type="match status" value="1"/>
</dbReference>
<evidence type="ECO:0008006" key="7">
    <source>
        <dbReference type="Google" id="ProtNLM"/>
    </source>
</evidence>
<dbReference type="Pfam" id="PF00276">
    <property type="entry name" value="Ribosomal_L23"/>
    <property type="match status" value="1"/>
</dbReference>
<keyword evidence="3" id="KW-0694">RNA-binding</keyword>
<dbReference type="EMBL" id="UINC01039454">
    <property type="protein sequence ID" value="SVB37957.1"/>
    <property type="molecule type" value="Genomic_DNA"/>
</dbReference>
<dbReference type="Gene3D" id="3.30.70.330">
    <property type="match status" value="1"/>
</dbReference>
<dbReference type="FunFam" id="3.30.70.330:FF:000001">
    <property type="entry name" value="50S ribosomal protein L23"/>
    <property type="match status" value="1"/>
</dbReference>
<dbReference type="InterPro" id="IPR013025">
    <property type="entry name" value="Ribosomal_uL23-like"/>
</dbReference>
<accession>A0A382DK14</accession>
<evidence type="ECO:0000256" key="3">
    <source>
        <dbReference type="ARBA" id="ARBA00022884"/>
    </source>
</evidence>
<dbReference type="GO" id="GO:0006412">
    <property type="term" value="P:translation"/>
    <property type="evidence" value="ECO:0007669"/>
    <property type="project" value="InterPro"/>
</dbReference>
<dbReference type="NCBIfam" id="NF004366">
    <property type="entry name" value="PRK05738.3-2"/>
    <property type="match status" value="1"/>
</dbReference>
<sequence length="85" mass="9733">MLTEKNHALRDDENKYVFEVALHANKLEIKSAVEEIFDVRVDSVRTMRMKGKVKRLGRFEGKRPDWKKAIVTLADGDTIDLFAGA</sequence>
<dbReference type="GO" id="GO:0019843">
    <property type="term" value="F:rRNA binding"/>
    <property type="evidence" value="ECO:0007669"/>
    <property type="project" value="UniProtKB-KW"/>
</dbReference>
<dbReference type="PROSITE" id="PS00050">
    <property type="entry name" value="RIBOSOMAL_L23"/>
    <property type="match status" value="1"/>
</dbReference>
<dbReference type="GO" id="GO:0005840">
    <property type="term" value="C:ribosome"/>
    <property type="evidence" value="ECO:0007669"/>
    <property type="project" value="UniProtKB-KW"/>
</dbReference>
<dbReference type="GO" id="GO:1990904">
    <property type="term" value="C:ribonucleoprotein complex"/>
    <property type="evidence" value="ECO:0007669"/>
    <property type="project" value="UniProtKB-KW"/>
</dbReference>
<evidence type="ECO:0000256" key="2">
    <source>
        <dbReference type="ARBA" id="ARBA00022730"/>
    </source>
</evidence>
<proteinExistence type="inferred from homology"/>
<reference evidence="6" key="1">
    <citation type="submission" date="2018-05" db="EMBL/GenBank/DDBJ databases">
        <authorList>
            <person name="Lanie J.A."/>
            <person name="Ng W.-L."/>
            <person name="Kazmierczak K.M."/>
            <person name="Andrzejewski T.M."/>
            <person name="Davidsen T.M."/>
            <person name="Wayne K.J."/>
            <person name="Tettelin H."/>
            <person name="Glass J.I."/>
            <person name="Rusch D."/>
            <person name="Podicherti R."/>
            <person name="Tsui H.-C.T."/>
            <person name="Winkler M.E."/>
        </authorList>
    </citation>
    <scope>NUCLEOTIDE SEQUENCE</scope>
</reference>
<dbReference type="PANTHER" id="PTHR11620">
    <property type="entry name" value="60S RIBOSOMAL PROTEIN L23A"/>
    <property type="match status" value="1"/>
</dbReference>
<dbReference type="AlphaFoldDB" id="A0A382DK14"/>
<dbReference type="GO" id="GO:0003735">
    <property type="term" value="F:structural constituent of ribosome"/>
    <property type="evidence" value="ECO:0007669"/>
    <property type="project" value="InterPro"/>
</dbReference>
<comment type="similarity">
    <text evidence="1">Belongs to the universal ribosomal protein uL23 family.</text>
</comment>
<evidence type="ECO:0000256" key="4">
    <source>
        <dbReference type="ARBA" id="ARBA00022980"/>
    </source>
</evidence>
<dbReference type="NCBIfam" id="NF004359">
    <property type="entry name" value="PRK05738.1-3"/>
    <property type="match status" value="1"/>
</dbReference>
<protein>
    <recommendedName>
        <fullName evidence="7">50S ribosomal protein L23</fullName>
    </recommendedName>
</protein>